<comment type="similarity">
    <text evidence="3 13 16">Belongs to the phosphoglycerate kinase family.</text>
</comment>
<dbReference type="GO" id="GO:0006096">
    <property type="term" value="P:glycolytic process"/>
    <property type="evidence" value="ECO:0007669"/>
    <property type="project" value="UniProtKB-UniRule"/>
</dbReference>
<feature type="binding site" evidence="13">
    <location>
        <begin position="357"/>
        <end position="360"/>
    </location>
    <ligand>
        <name>ATP</name>
        <dbReference type="ChEBI" id="CHEBI:30616"/>
    </ligand>
</feature>
<dbReference type="PANTHER" id="PTHR11406">
    <property type="entry name" value="PHOSPHOGLYCERATE KINASE"/>
    <property type="match status" value="1"/>
</dbReference>
<reference evidence="17 18" key="1">
    <citation type="journal article" date="2011" name="J. Bacteriol.">
        <title>Genome sequence of the obligate intracellular animal pathogen Chlamydia pecorum E58.</title>
        <authorList>
            <person name="Mojica S."/>
            <person name="Huot Creasy H."/>
            <person name="Daugherty S."/>
            <person name="Read T.D."/>
            <person name="Kim T."/>
            <person name="Kaltenboeck B."/>
            <person name="Bavoil P."/>
            <person name="Myers G.S."/>
        </authorList>
    </citation>
    <scope>NUCLEOTIDE SEQUENCE [LARGE SCALE GENOMIC DNA]</scope>
    <source>
        <strain evidence="17 18">E58</strain>
    </source>
</reference>
<comment type="pathway">
    <text evidence="2 13">Carbohydrate degradation; glycolysis; pyruvate from D-glyceraldehyde 3-phosphate: step 2/5.</text>
</comment>
<dbReference type="SUPFAM" id="SSF53748">
    <property type="entry name" value="Phosphoglycerate kinase"/>
    <property type="match status" value="1"/>
</dbReference>
<evidence type="ECO:0000256" key="10">
    <source>
        <dbReference type="ARBA" id="ARBA00022777"/>
    </source>
</evidence>
<evidence type="ECO:0000256" key="2">
    <source>
        <dbReference type="ARBA" id="ARBA00004838"/>
    </source>
</evidence>
<dbReference type="PANTHER" id="PTHR11406:SF23">
    <property type="entry name" value="PHOSPHOGLYCERATE KINASE 1, CHLOROPLASTIC-RELATED"/>
    <property type="match status" value="1"/>
</dbReference>
<feature type="binding site" evidence="13">
    <location>
        <position position="36"/>
    </location>
    <ligand>
        <name>substrate</name>
    </ligand>
</feature>
<evidence type="ECO:0000256" key="13">
    <source>
        <dbReference type="HAMAP-Rule" id="MF_00145"/>
    </source>
</evidence>
<feature type="binding site" evidence="13 14">
    <location>
        <begin position="21"/>
        <end position="23"/>
    </location>
    <ligand>
        <name>substrate</name>
    </ligand>
</feature>
<dbReference type="RefSeq" id="WP_013712446.1">
    <property type="nucleotide sequence ID" value="NC_015408.1"/>
</dbReference>
<keyword evidence="12 13" id="KW-0324">Glycolysis</keyword>
<feature type="binding site" evidence="13 14">
    <location>
        <begin position="59"/>
        <end position="62"/>
    </location>
    <ligand>
        <name>substrate</name>
    </ligand>
</feature>
<dbReference type="InterPro" id="IPR036043">
    <property type="entry name" value="Phosphoglycerate_kinase_sf"/>
</dbReference>
<evidence type="ECO:0000256" key="4">
    <source>
        <dbReference type="ARBA" id="ARBA00011245"/>
    </source>
</evidence>
<dbReference type="FunFam" id="3.40.50.1260:FF:000031">
    <property type="entry name" value="Phosphoglycerate kinase 1"/>
    <property type="match status" value="1"/>
</dbReference>
<dbReference type="InterPro" id="IPR001576">
    <property type="entry name" value="Phosphoglycerate_kinase"/>
</dbReference>
<evidence type="ECO:0000256" key="8">
    <source>
        <dbReference type="ARBA" id="ARBA00022679"/>
    </source>
</evidence>
<sequence length="403" mass="43030">MNTLKVQDLSPEGKKVLLRVDFNVPMKEGKILDDIRIRSAIPTISYLLKKDAAVILMSHLGRPKGSGFDAAYSLLPVRDVLESYLGFHVPFVPDCIGEVARQAVAQLAPGRALLFENLRFHIGEEHPEKDPVFAAELASYGDMYVNDAFGSSHRKHASVYVVPQVFPEHAAAGLLMEKELTFLGKHLLESPKRPFTAILGGAKVSSKIGVIEALLAQVNTLLLAGGMGFTFLQAMGKSLGSSLVEESGIELAKRVMKIAAQRNVRIVLPQDVRVAEACVPGTSYTEVSIDQGIPQGLAAYDIGSKTLAEFIRIIEESQTVFWNGPVGVYEVPPFDKGSIEIAHALGRHSSGITIVGGGDAAAVVALAGCATKVTHVSTGGGASLEFLEKHTLPGIEMLSPALS</sequence>
<evidence type="ECO:0000256" key="15">
    <source>
        <dbReference type="PIRSR" id="PIRSR000724-2"/>
    </source>
</evidence>
<evidence type="ECO:0000256" key="16">
    <source>
        <dbReference type="RuleBase" id="RU000532"/>
    </source>
</evidence>
<accession>A0AA34RCT6</accession>
<evidence type="ECO:0000256" key="1">
    <source>
        <dbReference type="ARBA" id="ARBA00000642"/>
    </source>
</evidence>
<keyword evidence="10 13" id="KW-0418">Kinase</keyword>
<comment type="subcellular location">
    <subcellularLocation>
        <location evidence="13">Cytoplasm</location>
    </subcellularLocation>
</comment>
<evidence type="ECO:0000256" key="5">
    <source>
        <dbReference type="ARBA" id="ARBA00013061"/>
    </source>
</evidence>
<feature type="binding site" evidence="14">
    <location>
        <position position="154"/>
    </location>
    <ligand>
        <name>(2R)-3-phosphoglycerate</name>
        <dbReference type="ChEBI" id="CHEBI:58272"/>
    </ligand>
</feature>
<evidence type="ECO:0000256" key="12">
    <source>
        <dbReference type="ARBA" id="ARBA00023152"/>
    </source>
</evidence>
<evidence type="ECO:0000313" key="17">
    <source>
        <dbReference type="EMBL" id="AEB41368.1"/>
    </source>
</evidence>
<dbReference type="Gene3D" id="3.40.50.1260">
    <property type="entry name" value="Phosphoglycerate kinase, N-terminal domain"/>
    <property type="match status" value="2"/>
</dbReference>
<dbReference type="AlphaFoldDB" id="A0AA34RCT6"/>
<dbReference type="GO" id="GO:0006094">
    <property type="term" value="P:gluconeogenesis"/>
    <property type="evidence" value="ECO:0007669"/>
    <property type="project" value="TreeGrafter"/>
</dbReference>
<feature type="binding site" evidence="13 15">
    <location>
        <position position="330"/>
    </location>
    <ligand>
        <name>ATP</name>
        <dbReference type="ChEBI" id="CHEBI:30616"/>
    </ligand>
</feature>
<feature type="binding site" evidence="14">
    <location>
        <position position="119"/>
    </location>
    <ligand>
        <name>(2R)-3-phosphoglycerate</name>
        <dbReference type="ChEBI" id="CHEBI:58272"/>
    </ligand>
</feature>
<organism evidence="17 18">
    <name type="scientific">Chlamydia pecorum (strain ATCC VR-628 / DSM 29919 / E58)</name>
    <name type="common">Chlamydophila pecorum</name>
    <dbReference type="NCBI Taxonomy" id="331635"/>
    <lineage>
        <taxon>Bacteria</taxon>
        <taxon>Pseudomonadati</taxon>
        <taxon>Chlamydiota</taxon>
        <taxon>Chlamydiia</taxon>
        <taxon>Chlamydiales</taxon>
        <taxon>Chlamydiaceae</taxon>
        <taxon>Chlamydia/Chlamydophila group</taxon>
        <taxon>Chlamydia</taxon>
    </lineage>
</organism>
<dbReference type="HAMAP" id="MF_00145">
    <property type="entry name" value="Phosphoglyc_kinase"/>
    <property type="match status" value="1"/>
</dbReference>
<evidence type="ECO:0000256" key="3">
    <source>
        <dbReference type="ARBA" id="ARBA00008982"/>
    </source>
</evidence>
<dbReference type="PRINTS" id="PR00477">
    <property type="entry name" value="PHGLYCKINASE"/>
</dbReference>
<comment type="caution">
    <text evidence="13">Lacks conserved residue(s) required for the propagation of feature annotation.</text>
</comment>
<evidence type="ECO:0000313" key="18">
    <source>
        <dbReference type="Proteomes" id="UP000008305"/>
    </source>
</evidence>
<gene>
    <name evidence="13 17" type="primary">pgk</name>
    <name evidence="17" type="ordered locus">G5S_0368</name>
</gene>
<feature type="binding site" evidence="13">
    <location>
        <position position="154"/>
    </location>
    <ligand>
        <name>substrate</name>
    </ligand>
</feature>
<dbReference type="PIRSF" id="PIRSF000724">
    <property type="entry name" value="Pgk"/>
    <property type="match status" value="1"/>
</dbReference>
<keyword evidence="11 13" id="KW-0067">ATP-binding</keyword>
<comment type="subunit">
    <text evidence="4 13">Monomer.</text>
</comment>
<keyword evidence="7 13" id="KW-0963">Cytoplasm</keyword>
<evidence type="ECO:0000256" key="6">
    <source>
        <dbReference type="ARBA" id="ARBA00016471"/>
    </source>
</evidence>
<dbReference type="PROSITE" id="PS00111">
    <property type="entry name" value="PGLYCERATE_KINASE"/>
    <property type="match status" value="1"/>
</dbReference>
<dbReference type="GO" id="GO:0005829">
    <property type="term" value="C:cytosol"/>
    <property type="evidence" value="ECO:0007669"/>
    <property type="project" value="TreeGrafter"/>
</dbReference>
<dbReference type="EC" id="2.7.2.3" evidence="5 13"/>
<name>A0AA34RCT6_CHLPE</name>
<dbReference type="GO" id="GO:0005524">
    <property type="term" value="F:ATP binding"/>
    <property type="evidence" value="ECO:0007669"/>
    <property type="project" value="UniProtKB-KW"/>
</dbReference>
<dbReference type="InterPro" id="IPR015911">
    <property type="entry name" value="Phosphoglycerate_kinase_CS"/>
</dbReference>
<dbReference type="Pfam" id="PF00162">
    <property type="entry name" value="PGK"/>
    <property type="match status" value="1"/>
</dbReference>
<dbReference type="KEGG" id="cpm:G5S_0368"/>
<evidence type="ECO:0000256" key="7">
    <source>
        <dbReference type="ARBA" id="ARBA00022490"/>
    </source>
</evidence>
<proteinExistence type="inferred from homology"/>
<dbReference type="InterPro" id="IPR015824">
    <property type="entry name" value="Phosphoglycerate_kinase_N"/>
</dbReference>
<feature type="binding site" evidence="13">
    <location>
        <position position="119"/>
    </location>
    <ligand>
        <name>substrate</name>
    </ligand>
</feature>
<evidence type="ECO:0000256" key="11">
    <source>
        <dbReference type="ARBA" id="ARBA00022840"/>
    </source>
</evidence>
<comment type="catalytic activity">
    <reaction evidence="1 13 16">
        <text>(2R)-3-phosphoglycerate + ATP = (2R)-3-phospho-glyceroyl phosphate + ADP</text>
        <dbReference type="Rhea" id="RHEA:14801"/>
        <dbReference type="ChEBI" id="CHEBI:30616"/>
        <dbReference type="ChEBI" id="CHEBI:57604"/>
        <dbReference type="ChEBI" id="CHEBI:58272"/>
        <dbReference type="ChEBI" id="CHEBI:456216"/>
        <dbReference type="EC" id="2.7.2.3"/>
    </reaction>
</comment>
<evidence type="ECO:0000256" key="14">
    <source>
        <dbReference type="PIRSR" id="PIRSR000724-1"/>
    </source>
</evidence>
<dbReference type="EMBL" id="CP002608">
    <property type="protein sequence ID" value="AEB41368.1"/>
    <property type="molecule type" value="Genomic_DNA"/>
</dbReference>
<dbReference type="GO" id="GO:0043531">
    <property type="term" value="F:ADP binding"/>
    <property type="evidence" value="ECO:0007669"/>
    <property type="project" value="TreeGrafter"/>
</dbReference>
<keyword evidence="9 13" id="KW-0547">Nucleotide-binding</keyword>
<keyword evidence="18" id="KW-1185">Reference proteome</keyword>
<protein>
    <recommendedName>
        <fullName evidence="6 13">Phosphoglycerate kinase</fullName>
        <ecNumber evidence="5 13">2.7.2.3</ecNumber>
    </recommendedName>
</protein>
<dbReference type="GO" id="GO:0004618">
    <property type="term" value="F:phosphoglycerate kinase activity"/>
    <property type="evidence" value="ECO:0007669"/>
    <property type="project" value="UniProtKB-UniRule"/>
</dbReference>
<keyword evidence="8 13" id="KW-0808">Transferase</keyword>
<feature type="binding site" evidence="14">
    <location>
        <position position="36"/>
    </location>
    <ligand>
        <name>(2R)-3-phosphoglycerate</name>
        <dbReference type="ChEBI" id="CHEBI:58272"/>
    </ligand>
</feature>
<dbReference type="FunFam" id="3.40.50.1260:FF:000006">
    <property type="entry name" value="Phosphoglycerate kinase"/>
    <property type="match status" value="1"/>
</dbReference>
<evidence type="ECO:0000256" key="9">
    <source>
        <dbReference type="ARBA" id="ARBA00022741"/>
    </source>
</evidence>
<feature type="binding site" evidence="13 15">
    <location>
        <position position="207"/>
    </location>
    <ligand>
        <name>ATP</name>
        <dbReference type="ChEBI" id="CHEBI:30616"/>
    </ligand>
</feature>
<dbReference type="Proteomes" id="UP000008305">
    <property type="component" value="Chromosome"/>
</dbReference>